<evidence type="ECO:0000313" key="1">
    <source>
        <dbReference type="EMBL" id="QDL32530.1"/>
    </source>
</evidence>
<reference evidence="1 2" key="1">
    <citation type="submission" date="2018-11" db="EMBL/GenBank/DDBJ databases">
        <title>The first complete genome of Serratia liquefaciens isolated from metalophyte plant revel distinctness adaptive mechanisms in an extreme habitat.</title>
        <authorList>
            <person name="Caneschi W.L."/>
            <person name="Sanchez A.B."/>
            <person name="Felestrino E.B."/>
            <person name="Assis R.A.B."/>
            <person name="Lemes C.G.C."/>
            <person name="Cordeiro I.F."/>
            <person name="Fonseca N.P."/>
            <person name="Villa M."/>
            <person name="Vieira I.T."/>
            <person name="Moraes L.A."/>
            <person name="Kamino L.H.Y."/>
            <person name="do Carmo F."/>
            <person name="Garcia C.M."/>
            <person name="Almeida N.F."/>
            <person name="Silva R.S."/>
            <person name="Ferro J.A."/>
            <person name="Ferro M.I.T."/>
            <person name="Varani A.M."/>
            <person name="Ferreira R.M."/>
            <person name="dos Santos V.L."/>
            <person name="Silva U.C."/>
            <person name="Setubal J.C."/>
            <person name="Moreira L.M."/>
        </authorList>
    </citation>
    <scope>NUCLEOTIDE SEQUENCE [LARGE SCALE GENOMIC DNA]</scope>
    <source>
        <strain evidence="1 2">FG3</strain>
    </source>
</reference>
<organism evidence="1 2">
    <name type="scientific">Serratia liquefaciens</name>
    <dbReference type="NCBI Taxonomy" id="614"/>
    <lineage>
        <taxon>Bacteria</taxon>
        <taxon>Pseudomonadati</taxon>
        <taxon>Pseudomonadota</taxon>
        <taxon>Gammaproteobacteria</taxon>
        <taxon>Enterobacterales</taxon>
        <taxon>Yersiniaceae</taxon>
        <taxon>Serratia</taxon>
    </lineage>
</organism>
<gene>
    <name evidence="1" type="ORF">EGO53_12315</name>
</gene>
<dbReference type="AlphaFoldDB" id="A0A515CWN7"/>
<name>A0A515CWN7_SERLI</name>
<proteinExistence type="predicted"/>
<dbReference type="EMBL" id="CP033893">
    <property type="protein sequence ID" value="QDL32530.1"/>
    <property type="molecule type" value="Genomic_DNA"/>
</dbReference>
<protein>
    <submittedName>
        <fullName evidence="1">Uncharacterized protein</fullName>
    </submittedName>
</protein>
<evidence type="ECO:0000313" key="2">
    <source>
        <dbReference type="Proteomes" id="UP000317572"/>
    </source>
</evidence>
<sequence>MGKRIVNNHISSRLLVWLFQCRTGELNETIDDLFQNILFTTKLIQINLSTYIPQVCLRQAFDPEQHEAQQQ</sequence>
<accession>A0A515CWN7</accession>
<dbReference type="Proteomes" id="UP000317572">
    <property type="component" value="Chromosome"/>
</dbReference>